<feature type="domain" description="CCHC-type" evidence="2">
    <location>
        <begin position="99"/>
        <end position="115"/>
    </location>
</feature>
<dbReference type="SMART" id="SM00343">
    <property type="entry name" value="ZnF_C2HC"/>
    <property type="match status" value="1"/>
</dbReference>
<organism evidence="3 4">
    <name type="scientific">Takifugu flavidus</name>
    <name type="common">sansaifugu</name>
    <dbReference type="NCBI Taxonomy" id="433684"/>
    <lineage>
        <taxon>Eukaryota</taxon>
        <taxon>Metazoa</taxon>
        <taxon>Chordata</taxon>
        <taxon>Craniata</taxon>
        <taxon>Vertebrata</taxon>
        <taxon>Euteleostomi</taxon>
        <taxon>Actinopterygii</taxon>
        <taxon>Neopterygii</taxon>
        <taxon>Teleostei</taxon>
        <taxon>Neoteleostei</taxon>
        <taxon>Acanthomorphata</taxon>
        <taxon>Eupercaria</taxon>
        <taxon>Tetraodontiformes</taxon>
        <taxon>Tetradontoidea</taxon>
        <taxon>Tetraodontidae</taxon>
        <taxon>Takifugu</taxon>
    </lineage>
</organism>
<keyword evidence="1" id="KW-0862">Zinc</keyword>
<keyword evidence="4" id="KW-1185">Reference proteome</keyword>
<comment type="caution">
    <text evidence="3">The sequence shown here is derived from an EMBL/GenBank/DDBJ whole genome shotgun (WGS) entry which is preliminary data.</text>
</comment>
<sequence length="121" mass="13411">MNRAVVLFLEKVEQVNMLVETGIIVGGQFVQVTLLTQPAARITLSNVPPFISDEFLVRELSRLGKVVSPIRKMLSECASFIVHVDDFDYTLFATSSALKCFNCGEEGHLARACPSRPVPER</sequence>
<reference evidence="3 4" key="1">
    <citation type="submission" date="2019-04" db="EMBL/GenBank/DDBJ databases">
        <title>Chromosome genome assembly for Takifugu flavidus.</title>
        <authorList>
            <person name="Xiao S."/>
        </authorList>
    </citation>
    <scope>NUCLEOTIDE SEQUENCE [LARGE SCALE GENOMIC DNA]</scope>
    <source>
        <strain evidence="3">HTHZ2018</strain>
        <tissue evidence="3">Muscle</tissue>
    </source>
</reference>
<dbReference type="AlphaFoldDB" id="A0A5C6NQI4"/>
<keyword evidence="1" id="KW-0863">Zinc-finger</keyword>
<evidence type="ECO:0000313" key="3">
    <source>
        <dbReference type="EMBL" id="TWW69205.1"/>
    </source>
</evidence>
<accession>A0A5C6NQI4</accession>
<dbReference type="Pfam" id="PF00098">
    <property type="entry name" value="zf-CCHC"/>
    <property type="match status" value="1"/>
</dbReference>
<keyword evidence="1" id="KW-0479">Metal-binding</keyword>
<dbReference type="InterPro" id="IPR036875">
    <property type="entry name" value="Znf_CCHC_sf"/>
</dbReference>
<evidence type="ECO:0000259" key="2">
    <source>
        <dbReference type="PROSITE" id="PS50158"/>
    </source>
</evidence>
<dbReference type="Proteomes" id="UP000324091">
    <property type="component" value="Chromosome 18"/>
</dbReference>
<protein>
    <recommendedName>
        <fullName evidence="2">CCHC-type domain-containing protein</fullName>
    </recommendedName>
</protein>
<dbReference type="GO" id="GO:0008270">
    <property type="term" value="F:zinc ion binding"/>
    <property type="evidence" value="ECO:0007669"/>
    <property type="project" value="UniProtKB-KW"/>
</dbReference>
<evidence type="ECO:0000256" key="1">
    <source>
        <dbReference type="PROSITE-ProRule" id="PRU00047"/>
    </source>
</evidence>
<dbReference type="SUPFAM" id="SSF57756">
    <property type="entry name" value="Retrovirus zinc finger-like domains"/>
    <property type="match status" value="1"/>
</dbReference>
<dbReference type="InterPro" id="IPR001878">
    <property type="entry name" value="Znf_CCHC"/>
</dbReference>
<evidence type="ECO:0000313" key="4">
    <source>
        <dbReference type="Proteomes" id="UP000324091"/>
    </source>
</evidence>
<proteinExistence type="predicted"/>
<dbReference type="PROSITE" id="PS50158">
    <property type="entry name" value="ZF_CCHC"/>
    <property type="match status" value="1"/>
</dbReference>
<gene>
    <name evidence="3" type="ORF">D4764_18G0000110</name>
</gene>
<dbReference type="EMBL" id="RHFK02000010">
    <property type="protein sequence ID" value="TWW69205.1"/>
    <property type="molecule type" value="Genomic_DNA"/>
</dbReference>
<dbReference type="GO" id="GO:0003676">
    <property type="term" value="F:nucleic acid binding"/>
    <property type="evidence" value="ECO:0007669"/>
    <property type="project" value="InterPro"/>
</dbReference>
<name>A0A5C6NQI4_9TELE</name>
<dbReference type="Gene3D" id="4.10.60.10">
    <property type="entry name" value="Zinc finger, CCHC-type"/>
    <property type="match status" value="1"/>
</dbReference>